<feature type="region of interest" description="Disordered" evidence="8">
    <location>
        <begin position="205"/>
        <end position="262"/>
    </location>
</feature>
<gene>
    <name evidence="10" type="ORF">Kpol_1028p40</name>
</gene>
<dbReference type="InterPro" id="IPR008271">
    <property type="entry name" value="Ser/Thr_kinase_AS"/>
</dbReference>
<dbReference type="PANTHER" id="PTHR48016">
    <property type="entry name" value="MAP KINASE KINASE KINASE SSK2-RELATED-RELATED"/>
    <property type="match status" value="1"/>
</dbReference>
<evidence type="ECO:0000256" key="2">
    <source>
        <dbReference type="ARBA" id="ARBA00022527"/>
    </source>
</evidence>
<dbReference type="GO" id="GO:0005935">
    <property type="term" value="C:cellular bud neck"/>
    <property type="evidence" value="ECO:0007669"/>
    <property type="project" value="EnsemblFungi"/>
</dbReference>
<feature type="binding site" evidence="7">
    <location>
        <position position="1303"/>
    </location>
    <ligand>
        <name>ATP</name>
        <dbReference type="ChEBI" id="CHEBI:30616"/>
    </ligand>
</feature>
<evidence type="ECO:0000256" key="7">
    <source>
        <dbReference type="PROSITE-ProRule" id="PRU10141"/>
    </source>
</evidence>
<comment type="similarity">
    <text evidence="1">Belongs to the protein kinase superfamily. STE Ser/Thr protein kinase family. MAP kinase kinase kinase subfamily.</text>
</comment>
<dbReference type="STRING" id="436907.A7TG09"/>
<keyword evidence="5" id="KW-0418">Kinase</keyword>
<dbReference type="PIRSF" id="PIRSF037579">
    <property type="entry name" value="MAPKKK_SSK22"/>
    <property type="match status" value="1"/>
</dbReference>
<dbReference type="InterPro" id="IPR017441">
    <property type="entry name" value="Protein_kinase_ATP_BS"/>
</dbReference>
<dbReference type="GO" id="GO:0005938">
    <property type="term" value="C:cell cortex"/>
    <property type="evidence" value="ECO:0007669"/>
    <property type="project" value="EnsemblFungi"/>
</dbReference>
<sequence>MPTSRNPLSSAHPGLSNSAAYPYKSGSRELRDINGGLMGNSNLVSDLIPPSESKNSPLGNKLEQQEAGYSNNVELTSSNPSVFNNGVRNEDQDKSSSPSRARRSSVRRRRSSMVVYKDEPFQYEYQHSSGSSGNSSRRPSLVPAYNSVSSLKVFSSRQSSPARTPGRSNTLTPVLGPKQISQNQDIATPIPTLVLPPELASLKTQSTSNFSLSHQSPEHAPAQSATAKSSSTTVQNTQQMASSSRISLNNLGSSTTPVSKVQQNSWNEKQYIEKIQNYASHDYYTRGIVASTTKEEDAELELEMDDMIGNSINNDDDVDFGTNFFTEYNNPSNSILMSSKYLLHRLEWLKHSDPSNMTVRDVFKNINGKSEFGKDELASNFSSLPIDSQKLLSQLSEHPLVIERFEWQTMLSNVLRGDIIKSEKSKIASQVKPAGLNRQINQDIWLELKSWMNGKSVEDQKKVLENLRNSTDSFFEEILHFKLDDDLTFEEAESIITPLINKHFKIINYWCNLKQLYEDKPITKTPEYSNKIDALISWLNFYTNFESQINSLREWVGNRDLDVTKVMMSSSNIEGVYHNGRSFAEQIMNEKGIETIFQKKIFFPLAPWMLKAKLFFFDYRDIIDSLNLSYPYQQIELLLMFPMKLVKEVILVRLEYAKQIENPTLMMIDEMIDDITSYIRLSVQLKYTINEYCIDWNFEVEIDPTFNDTVIKAISYLFTLLNLKLLDSQKMSFKTFKEPDELFKYWDELKNVGHYIDGAGKLIAREFNRLSLRLLNRLHLYTLQEHIQHPTCPTSIEAEKWLLQLFENVGTTKRKLNRFTNILAKSVQNSINFKIEDHDLLLEHLKNAGYFLIYTGGELEQNGYYLIGSPELLGCKDTEILKILQNSDIGCDLIPKLEIKNSLALYNASDRAFNPYSIITHDFGDDGTSYYNILNENEKLNTRRNPRNISGIFHDPDKELFSLEKQLQSLGCILVLSPSEPMLWEGEMYNLSDDFILKLDEFKIKVSPNHLTMLNQGSSHSLTYLSDKMLQLAGNCISFVERKCSFSSVENGLQRINKAYFRITYSVLNNFPKVLSTYHKICPGDELLNSIFLFARDFGRSFLRVNVATYAKKSVIIMLLMKISITWLSFLVEKCDPTDLRTFRWCVPAIEFAMQITSGWNILGLDDKQFTMLKQKIASSMSLLISHFDVMGARALEAERTPQQIRPHIDIEDDVGDDDMLMINSQVRMRAIEELENQTIRNPHRVGKVLDDTDKDNKYLLSLASSMSNVSIKWQKRQFIGSGTFGNVFSAVNLGSGEILAVKEIKIQDSKTMEKIFPLIKEEMSVLEMLNHPNIVQYYGIEVHRDKVNIFMEFCEGGSLASLLEHGRIEDEMVTQMYSLQLLEGLAYLHQSGIVHRDIKPENILLDFNGIIKYVDFGAARKLVESNSKFITTSNKSDAEDDQDTTKMSSIKNDGNGVMNMVGTPMYMAPEAITGSPSKGKFGADDVWSLGCVVLEMVTGKRPWANLDNEWAIMYHVAAGHIPPLPANDELSTIGFKFLRRSLQQNPSTRATAVELLTDPWIVEIRELAFGTPDSETSANTSLGEAEQQQN</sequence>
<dbReference type="GO" id="GO:0005524">
    <property type="term" value="F:ATP binding"/>
    <property type="evidence" value="ECO:0007669"/>
    <property type="project" value="UniProtKB-UniRule"/>
</dbReference>
<feature type="compositionally biased region" description="Polar residues" evidence="8">
    <location>
        <begin position="67"/>
        <end position="87"/>
    </location>
</feature>
<evidence type="ECO:0000313" key="10">
    <source>
        <dbReference type="EMBL" id="EDO18766.1"/>
    </source>
</evidence>
<dbReference type="InterPro" id="IPR050538">
    <property type="entry name" value="MAP_kinase_kinase_kinase"/>
</dbReference>
<dbReference type="GO" id="GO:0038066">
    <property type="term" value="P:p38MAPK cascade"/>
    <property type="evidence" value="ECO:0007669"/>
    <property type="project" value="EnsemblFungi"/>
</dbReference>
<reference evidence="10 11" key="1">
    <citation type="journal article" date="2007" name="Proc. Natl. Acad. Sci. U.S.A.">
        <title>Independent sorting-out of thousands of duplicated gene pairs in two yeast species descended from a whole-genome duplication.</title>
        <authorList>
            <person name="Scannell D.R."/>
            <person name="Frank A.C."/>
            <person name="Conant G.C."/>
            <person name="Byrne K.P."/>
            <person name="Woolfit M."/>
            <person name="Wolfe K.H."/>
        </authorList>
    </citation>
    <scope>NUCLEOTIDE SEQUENCE [LARGE SCALE GENOMIC DNA]</scope>
    <source>
        <strain evidence="11">ATCC 22028 / DSM 70294 / BCRC 21397 / CBS 2163 / NBRC 10782 / NRRL Y-8283 / UCD 57-17</strain>
    </source>
</reference>
<proteinExistence type="inferred from homology"/>
<dbReference type="GO" id="GO:0005934">
    <property type="term" value="C:cellular bud tip"/>
    <property type="evidence" value="ECO:0007669"/>
    <property type="project" value="EnsemblFungi"/>
</dbReference>
<keyword evidence="2" id="KW-0723">Serine/threonine-protein kinase</keyword>
<evidence type="ECO:0000259" key="9">
    <source>
        <dbReference type="PROSITE" id="PS50011"/>
    </source>
</evidence>
<dbReference type="Proteomes" id="UP000000267">
    <property type="component" value="Unassembled WGS sequence"/>
</dbReference>
<dbReference type="GeneID" id="5547080"/>
<feature type="compositionally biased region" description="Basic residues" evidence="8">
    <location>
        <begin position="100"/>
        <end position="111"/>
    </location>
</feature>
<dbReference type="InterPro" id="IPR011009">
    <property type="entry name" value="Kinase-like_dom_sf"/>
</dbReference>
<dbReference type="OrthoDB" id="1043025at2759"/>
<dbReference type="HOGENOM" id="CLU_001999_2_0_1"/>
<evidence type="ECO:0000256" key="6">
    <source>
        <dbReference type="ARBA" id="ARBA00022840"/>
    </source>
</evidence>
<dbReference type="PhylomeDB" id="A7TG09"/>
<feature type="domain" description="Protein kinase" evidence="9">
    <location>
        <begin position="1274"/>
        <end position="1562"/>
    </location>
</feature>
<dbReference type="PROSITE" id="PS00107">
    <property type="entry name" value="PROTEIN_KINASE_ATP"/>
    <property type="match status" value="1"/>
</dbReference>
<protein>
    <recommendedName>
        <fullName evidence="9">Protein kinase domain-containing protein</fullName>
    </recommendedName>
</protein>
<keyword evidence="11" id="KW-1185">Reference proteome</keyword>
<dbReference type="EMBL" id="DS480385">
    <property type="protein sequence ID" value="EDO18766.1"/>
    <property type="molecule type" value="Genomic_DNA"/>
</dbReference>
<dbReference type="CDD" id="cd06626">
    <property type="entry name" value="STKc_MEKK4"/>
    <property type="match status" value="1"/>
</dbReference>
<feature type="region of interest" description="Disordered" evidence="8">
    <location>
        <begin position="155"/>
        <end position="177"/>
    </location>
</feature>
<dbReference type="eggNOG" id="KOG4645">
    <property type="taxonomic scope" value="Eukaryota"/>
</dbReference>
<dbReference type="FunCoup" id="A7TG09">
    <property type="interactions" value="443"/>
</dbReference>
<dbReference type="GO" id="GO:0032956">
    <property type="term" value="P:regulation of actin cytoskeleton organization"/>
    <property type="evidence" value="ECO:0007669"/>
    <property type="project" value="EnsemblFungi"/>
</dbReference>
<keyword evidence="4 7" id="KW-0547">Nucleotide-binding</keyword>
<evidence type="ECO:0000256" key="4">
    <source>
        <dbReference type="ARBA" id="ARBA00022741"/>
    </source>
</evidence>
<organism evidence="11">
    <name type="scientific">Vanderwaltozyma polyspora (strain ATCC 22028 / DSM 70294 / BCRC 21397 / CBS 2163 / NBRC 10782 / NRRL Y-8283 / UCD 57-17)</name>
    <name type="common">Kluyveromyces polysporus</name>
    <dbReference type="NCBI Taxonomy" id="436907"/>
    <lineage>
        <taxon>Eukaryota</taxon>
        <taxon>Fungi</taxon>
        <taxon>Dikarya</taxon>
        <taxon>Ascomycota</taxon>
        <taxon>Saccharomycotina</taxon>
        <taxon>Saccharomycetes</taxon>
        <taxon>Saccharomycetales</taxon>
        <taxon>Saccharomycetaceae</taxon>
        <taxon>Vanderwaltozyma</taxon>
    </lineage>
</organism>
<keyword evidence="6 7" id="KW-0067">ATP-binding</keyword>
<dbReference type="Gene3D" id="1.10.510.10">
    <property type="entry name" value="Transferase(Phosphotransferase) domain 1"/>
    <property type="match status" value="1"/>
</dbReference>
<evidence type="ECO:0000256" key="3">
    <source>
        <dbReference type="ARBA" id="ARBA00022679"/>
    </source>
</evidence>
<feature type="compositionally biased region" description="Polar residues" evidence="8">
    <location>
        <begin position="234"/>
        <end position="262"/>
    </location>
</feature>
<evidence type="ECO:0000313" key="11">
    <source>
        <dbReference type="Proteomes" id="UP000000267"/>
    </source>
</evidence>
<dbReference type="PANTHER" id="PTHR48016:SF32">
    <property type="entry name" value="MITOGEN-ACTIVATED PROTEIN KINASE KINASE KINASE 4"/>
    <property type="match status" value="1"/>
</dbReference>
<feature type="compositionally biased region" description="Polar residues" evidence="8">
    <location>
        <begin position="205"/>
        <end position="215"/>
    </location>
</feature>
<keyword evidence="3" id="KW-0808">Transferase</keyword>
<dbReference type="GO" id="GO:0004709">
    <property type="term" value="F:MAP kinase kinase kinase activity"/>
    <property type="evidence" value="ECO:0007669"/>
    <property type="project" value="EnsemblFungi"/>
</dbReference>
<dbReference type="InterPro" id="IPR000719">
    <property type="entry name" value="Prot_kinase_dom"/>
</dbReference>
<dbReference type="GO" id="GO:0003779">
    <property type="term" value="F:actin binding"/>
    <property type="evidence" value="ECO:0007669"/>
    <property type="project" value="EnsemblFungi"/>
</dbReference>
<dbReference type="PROSITE" id="PS50011">
    <property type="entry name" value="PROTEIN_KINASE_DOM"/>
    <property type="match status" value="1"/>
</dbReference>
<dbReference type="GO" id="GO:0071474">
    <property type="term" value="P:cellular hyperosmotic response"/>
    <property type="evidence" value="ECO:0007669"/>
    <property type="project" value="EnsemblFungi"/>
</dbReference>
<dbReference type="GO" id="GO:0051403">
    <property type="term" value="P:stress-activated MAPK cascade"/>
    <property type="evidence" value="ECO:0007669"/>
    <property type="project" value="InterPro"/>
</dbReference>
<feature type="region of interest" description="Disordered" evidence="8">
    <location>
        <begin position="1433"/>
        <end position="1454"/>
    </location>
</feature>
<dbReference type="RefSeq" id="XP_001646624.1">
    <property type="nucleotide sequence ID" value="XM_001646574.1"/>
</dbReference>
<dbReference type="OMA" id="PPCVDEN"/>
<evidence type="ECO:0000256" key="5">
    <source>
        <dbReference type="ARBA" id="ARBA00022777"/>
    </source>
</evidence>
<dbReference type="KEGG" id="vpo:Kpol_1028p40"/>
<dbReference type="GO" id="GO:0007234">
    <property type="term" value="P:osmosensory signaling via phosphorelay pathway"/>
    <property type="evidence" value="ECO:0007669"/>
    <property type="project" value="EnsemblFungi"/>
</dbReference>
<dbReference type="PROSITE" id="PS00108">
    <property type="entry name" value="PROTEIN_KINASE_ST"/>
    <property type="match status" value="1"/>
</dbReference>
<feature type="region of interest" description="Disordered" evidence="8">
    <location>
        <begin position="1"/>
        <end position="113"/>
    </location>
</feature>
<dbReference type="Pfam" id="PF00069">
    <property type="entry name" value="Pkinase"/>
    <property type="match status" value="1"/>
</dbReference>
<dbReference type="InterPro" id="IPR017240">
    <property type="entry name" value="MAPKKK_Ssk2/Ssk22"/>
</dbReference>
<dbReference type="SMART" id="SM00220">
    <property type="entry name" value="S_TKc"/>
    <property type="match status" value="1"/>
</dbReference>
<name>A7TG09_VANPO</name>
<dbReference type="SUPFAM" id="SSF56112">
    <property type="entry name" value="Protein kinase-like (PK-like)"/>
    <property type="match status" value="1"/>
</dbReference>
<accession>A7TG09</accession>
<feature type="compositionally biased region" description="Polar residues" evidence="8">
    <location>
        <begin position="155"/>
        <end position="172"/>
    </location>
</feature>
<feature type="compositionally biased region" description="Low complexity" evidence="8">
    <location>
        <begin position="220"/>
        <end position="233"/>
    </location>
</feature>
<dbReference type="InParanoid" id="A7TG09"/>
<evidence type="ECO:0000256" key="1">
    <source>
        <dbReference type="ARBA" id="ARBA00006529"/>
    </source>
</evidence>
<dbReference type="GO" id="GO:0000131">
    <property type="term" value="C:incipient cellular bud site"/>
    <property type="evidence" value="ECO:0007669"/>
    <property type="project" value="EnsemblFungi"/>
</dbReference>
<evidence type="ECO:0000256" key="8">
    <source>
        <dbReference type="SAM" id="MobiDB-lite"/>
    </source>
</evidence>
<dbReference type="GO" id="GO:0005829">
    <property type="term" value="C:cytosol"/>
    <property type="evidence" value="ECO:0007669"/>
    <property type="project" value="EnsemblFungi"/>
</dbReference>
<feature type="compositionally biased region" description="Polar residues" evidence="8">
    <location>
        <begin position="1"/>
        <end position="19"/>
    </location>
</feature>